<evidence type="ECO:0000313" key="3">
    <source>
        <dbReference type="Proteomes" id="UP000008524"/>
    </source>
</evidence>
<keyword evidence="1" id="KW-0812">Transmembrane</keyword>
<gene>
    <name evidence="2" type="ORF">Tb09.160.2880</name>
</gene>
<reference evidence="2 3" key="1">
    <citation type="journal article" date="2005" name="Science">
        <title>Comparative genomics of trypanosomatid parasitic protozoa.</title>
        <authorList>
            <person name="El-Sayed N.M."/>
            <person name="Myler P.J."/>
            <person name="Blandin G."/>
            <person name="Berriman M."/>
            <person name="Crabtree J."/>
            <person name="Aggarwal G."/>
            <person name="Caler E."/>
            <person name="Renauld H."/>
            <person name="Worthey E.A."/>
            <person name="Hertz-Fowler C."/>
            <person name="Ghedin E."/>
            <person name="Peacock C."/>
            <person name="Bartholomeu D.C."/>
            <person name="Haas B.J."/>
            <person name="Tran A.N."/>
            <person name="Wortman J.R."/>
            <person name="Alsmark U.C."/>
            <person name="Angiuoli S."/>
            <person name="Anupama A."/>
            <person name="Badger J."/>
            <person name="Bringaud F."/>
            <person name="Cadag E."/>
            <person name="Carlton J.M."/>
            <person name="Cerqueira G.C."/>
            <person name="Creasy T."/>
            <person name="Delcher A.L."/>
            <person name="Djikeng A."/>
            <person name="Embley T.M."/>
            <person name="Hauser C."/>
            <person name="Ivens A.C."/>
            <person name="Kummerfeld S.K."/>
            <person name="Pereira-Leal J.B."/>
            <person name="Nilsson D."/>
            <person name="Peterson J."/>
            <person name="Salzberg S.L."/>
            <person name="Shallom J."/>
            <person name="Silva J.C."/>
            <person name="Sundaram J."/>
            <person name="Westenberger S."/>
            <person name="White O."/>
            <person name="Melville S.E."/>
            <person name="Donelson J.E."/>
            <person name="Andersson B."/>
            <person name="Stuart K.D."/>
            <person name="Hall N."/>
        </authorList>
    </citation>
    <scope>NUCLEOTIDE SEQUENCE [LARGE SCALE GENOMIC DNA]</scope>
    <source>
        <strain evidence="2 3">927/4 GUTat10.1</strain>
    </source>
</reference>
<protein>
    <submittedName>
        <fullName evidence="2">Uncharacterized protein</fullName>
    </submittedName>
</protein>
<accession>Q38FB3</accession>
<dbReference type="KEGG" id="tbr:Tb09.160.2880"/>
<dbReference type="GeneID" id="3660556"/>
<dbReference type="EMBL" id="CM000207">
    <property type="protein sequence ID" value="EAN76507.1"/>
    <property type="molecule type" value="Genomic_DNA"/>
</dbReference>
<reference evidence="2 3" key="2">
    <citation type="journal article" date="2005" name="Science">
        <title>The genome of the African trypanosome Trypanosoma brucei.</title>
        <authorList>
            <person name="Berriman M."/>
            <person name="Ghedin E."/>
            <person name="Hertz-Fowler C."/>
            <person name="Blandin G."/>
            <person name="Renauld H."/>
            <person name="Bartholomeu D.C."/>
            <person name="Lennard N.J."/>
            <person name="Caler E."/>
            <person name="Hamlin N.E."/>
            <person name="Haas B."/>
            <person name="Bohme U."/>
            <person name="Hannick L."/>
            <person name="Aslett M.A."/>
            <person name="Shallom J."/>
            <person name="Marcello L."/>
            <person name="Hou L."/>
            <person name="Wickstead B."/>
            <person name="Alsmark U.C."/>
            <person name="Arrowsmith C."/>
            <person name="Atkin R.J."/>
            <person name="Barron A.J."/>
            <person name="Bringaud F."/>
            <person name="Brooks K."/>
            <person name="Carrington M."/>
            <person name="Cherevach I."/>
            <person name="Chillingworth T.J."/>
            <person name="Churcher C."/>
            <person name="Clark L.N."/>
            <person name="Corton C.H."/>
            <person name="Cronin A."/>
            <person name="Davies R.M."/>
            <person name="Doggett J."/>
            <person name="Djikeng A."/>
            <person name="Feldblyum T."/>
            <person name="Field M.C."/>
            <person name="Fraser A."/>
            <person name="Goodhead I."/>
            <person name="Hance Z."/>
            <person name="Harper D."/>
            <person name="Harris B.R."/>
            <person name="Hauser H."/>
            <person name="Hostetler J."/>
            <person name="Ivens A."/>
            <person name="Jagels K."/>
            <person name="Johnson D."/>
            <person name="Johnson J."/>
            <person name="Jones K."/>
            <person name="Kerhornou A.X."/>
            <person name="Koo H."/>
            <person name="Larke N."/>
            <person name="Landfear S."/>
            <person name="Larkin C."/>
            <person name="Leech V."/>
            <person name="Line A."/>
            <person name="Lord A."/>
            <person name="Macleod A."/>
            <person name="Mooney P.J."/>
            <person name="Moule S."/>
            <person name="Martin D.M."/>
            <person name="Morgan G.W."/>
            <person name="Mungall K."/>
            <person name="Norbertczak H."/>
            <person name="Ormond D."/>
            <person name="Pai G."/>
            <person name="Peacock C.S."/>
            <person name="Peterson J."/>
            <person name="Quail M.A."/>
            <person name="Rabbinowitsch E."/>
            <person name="Rajandream M.A."/>
            <person name="Reitter C."/>
            <person name="Salzberg S.L."/>
            <person name="Sanders M."/>
            <person name="Schobel S."/>
            <person name="Sharp S."/>
            <person name="Simmonds M."/>
            <person name="Simpson A.J."/>
            <person name="Tallon L."/>
            <person name="Turner C.M."/>
            <person name="Tait A."/>
            <person name="Tivey A.R."/>
            <person name="Van Aken S."/>
            <person name="Walker D."/>
            <person name="Wanless D."/>
            <person name="Wang S."/>
            <person name="White B."/>
            <person name="White O."/>
            <person name="Whitehead S."/>
            <person name="Woodward J."/>
            <person name="Wortman J."/>
            <person name="Adams M.D."/>
            <person name="Embley T.M."/>
            <person name="Gull K."/>
            <person name="Ullu E."/>
            <person name="Barry J.D."/>
            <person name="Fairlamb A.H."/>
            <person name="Opperdoes F."/>
            <person name="Barrell B.G."/>
            <person name="Donelson J.E."/>
            <person name="Hall N."/>
            <person name="Fraser C.M."/>
            <person name="Melville S.E."/>
            <person name="El-Sayed N.M."/>
        </authorList>
    </citation>
    <scope>NUCLEOTIDE SEQUENCE [LARGE SCALE GENOMIC DNA]</scope>
    <source>
        <strain evidence="2 3">927/4 GUTat10.1</strain>
    </source>
</reference>
<evidence type="ECO:0000313" key="2">
    <source>
        <dbReference type="EMBL" id="EAN76507.1"/>
    </source>
</evidence>
<dbReference type="AlphaFoldDB" id="Q38FB3"/>
<organism evidence="2 3">
    <name type="scientific">Trypanosoma brucei brucei (strain 927/4 GUTat10.1)</name>
    <dbReference type="NCBI Taxonomy" id="185431"/>
    <lineage>
        <taxon>Eukaryota</taxon>
        <taxon>Discoba</taxon>
        <taxon>Euglenozoa</taxon>
        <taxon>Kinetoplastea</taxon>
        <taxon>Metakinetoplastina</taxon>
        <taxon>Trypanosomatida</taxon>
        <taxon>Trypanosomatidae</taxon>
        <taxon>Trypanosoma</taxon>
    </lineage>
</organism>
<evidence type="ECO:0000256" key="1">
    <source>
        <dbReference type="SAM" id="Phobius"/>
    </source>
</evidence>
<keyword evidence="1" id="KW-1133">Transmembrane helix</keyword>
<proteinExistence type="predicted"/>
<keyword evidence="3" id="KW-1185">Reference proteome</keyword>
<feature type="transmembrane region" description="Helical" evidence="1">
    <location>
        <begin position="20"/>
        <end position="43"/>
    </location>
</feature>
<dbReference type="Proteomes" id="UP000008524">
    <property type="component" value="Chromosome 9"/>
</dbReference>
<dbReference type="RefSeq" id="XP_803730.1">
    <property type="nucleotide sequence ID" value="XM_798637.1"/>
</dbReference>
<dbReference type="InParanoid" id="Q38FB3"/>
<dbReference type="PaxDb" id="5691-EAN76507"/>
<name>Q38FB3_TRYB2</name>
<sequence>MIRTYESTNISVACQLANPVVVLCFFPHSLQLSFLLFLPHFYFSHVNANLLSTYSI</sequence>
<keyword evidence="1" id="KW-0472">Membrane</keyword>